<dbReference type="InterPro" id="IPR011032">
    <property type="entry name" value="GroES-like_sf"/>
</dbReference>
<reference evidence="1" key="2">
    <citation type="journal article" date="2023" name="IMA Fungus">
        <title>Comparative genomic study of the Penicillium genus elucidates a diverse pangenome and 15 lateral gene transfer events.</title>
        <authorList>
            <person name="Petersen C."/>
            <person name="Sorensen T."/>
            <person name="Nielsen M.R."/>
            <person name="Sondergaard T.E."/>
            <person name="Sorensen J.L."/>
            <person name="Fitzpatrick D.A."/>
            <person name="Frisvad J.C."/>
            <person name="Nielsen K.L."/>
        </authorList>
    </citation>
    <scope>NUCLEOTIDE SEQUENCE</scope>
    <source>
        <strain evidence="1">IBT 15544</strain>
    </source>
</reference>
<evidence type="ECO:0000313" key="1">
    <source>
        <dbReference type="EMBL" id="KAJ5190865.1"/>
    </source>
</evidence>
<name>A0A9W9J5T0_9EURO</name>
<dbReference type="AlphaFoldDB" id="A0A9W9J5T0"/>
<evidence type="ECO:0000313" key="2">
    <source>
        <dbReference type="Proteomes" id="UP001150904"/>
    </source>
</evidence>
<protein>
    <submittedName>
        <fullName evidence="1">Secondary metabolism biosynthetic enzyme</fullName>
    </submittedName>
</protein>
<reference evidence="1" key="1">
    <citation type="submission" date="2022-12" db="EMBL/GenBank/DDBJ databases">
        <authorList>
            <person name="Petersen C."/>
        </authorList>
    </citation>
    <scope>NUCLEOTIDE SEQUENCE</scope>
    <source>
        <strain evidence="1">IBT 15544</strain>
    </source>
</reference>
<dbReference type="GeneID" id="83184207"/>
<sequence length="236" mass="25245">MQIPKTHKAVGYDKPGDIIIRATELNTPAPGLSKILVKIYVKLLAAICTHSGVCHSDLSPMTNKVNFPFACPRQICVDAYFFFLPNFIASLVELALVKSGQVGGQEGVGVVAQLGPFNRVGFRWVASISGNCTPCLTDADEVSGYTPEVVLRFPRTSKRAGPELGIRWPLLGLAVRPKESFVKECCAEAFIDITKSSTGSRGIKDQILTIVGGIGATAAIVCSTNNAAYPLSFKEV</sequence>
<dbReference type="OrthoDB" id="1879366at2759"/>
<organism evidence="1 2">
    <name type="scientific">Penicillium cinerascens</name>
    <dbReference type="NCBI Taxonomy" id="70096"/>
    <lineage>
        <taxon>Eukaryota</taxon>
        <taxon>Fungi</taxon>
        <taxon>Dikarya</taxon>
        <taxon>Ascomycota</taxon>
        <taxon>Pezizomycotina</taxon>
        <taxon>Eurotiomycetes</taxon>
        <taxon>Eurotiomycetidae</taxon>
        <taxon>Eurotiales</taxon>
        <taxon>Aspergillaceae</taxon>
        <taxon>Penicillium</taxon>
    </lineage>
</organism>
<accession>A0A9W9J5T0</accession>
<dbReference type="SUPFAM" id="SSF50129">
    <property type="entry name" value="GroES-like"/>
    <property type="match status" value="1"/>
</dbReference>
<dbReference type="Proteomes" id="UP001150904">
    <property type="component" value="Unassembled WGS sequence"/>
</dbReference>
<comment type="caution">
    <text evidence="1">The sequence shown here is derived from an EMBL/GenBank/DDBJ whole genome shotgun (WGS) entry which is preliminary data.</text>
</comment>
<dbReference type="RefSeq" id="XP_058303805.1">
    <property type="nucleotide sequence ID" value="XM_058456906.1"/>
</dbReference>
<dbReference type="Gene3D" id="3.90.180.10">
    <property type="entry name" value="Medium-chain alcohol dehydrogenases, catalytic domain"/>
    <property type="match status" value="1"/>
</dbReference>
<gene>
    <name evidence="1" type="ORF">N7498_009850</name>
</gene>
<proteinExistence type="predicted"/>
<keyword evidence="2" id="KW-1185">Reference proteome</keyword>
<dbReference type="EMBL" id="JAPQKR010000016">
    <property type="protein sequence ID" value="KAJ5190865.1"/>
    <property type="molecule type" value="Genomic_DNA"/>
</dbReference>